<comment type="caution">
    <text evidence="9">The sequence shown here is derived from an EMBL/GenBank/DDBJ whole genome shotgun (WGS) entry which is preliminary data.</text>
</comment>
<accession>A0A7J6B586</accession>
<comment type="subcellular location">
    <subcellularLocation>
        <location evidence="1">Membrane</location>
    </subcellularLocation>
</comment>
<feature type="signal peptide" evidence="7">
    <location>
        <begin position="1"/>
        <end position="22"/>
    </location>
</feature>
<evidence type="ECO:0000256" key="5">
    <source>
        <dbReference type="SAM" id="MobiDB-lite"/>
    </source>
</evidence>
<keyword evidence="3 6" id="KW-0472">Membrane</keyword>
<evidence type="ECO:0000256" key="3">
    <source>
        <dbReference type="ARBA" id="ARBA00023136"/>
    </source>
</evidence>
<dbReference type="PROSITE" id="PS50835">
    <property type="entry name" value="IG_LIKE"/>
    <property type="match status" value="1"/>
</dbReference>
<evidence type="ECO:0000256" key="6">
    <source>
        <dbReference type="SAM" id="Phobius"/>
    </source>
</evidence>
<evidence type="ECO:0000313" key="10">
    <source>
        <dbReference type="Proteomes" id="UP000593565"/>
    </source>
</evidence>
<dbReference type="PANTHER" id="PTHR12080:SF59">
    <property type="entry name" value="HEPATIC AND GLIAL CELL ADHESION MOLECULE"/>
    <property type="match status" value="1"/>
</dbReference>
<dbReference type="AlphaFoldDB" id="A0A7J6B586"/>
<dbReference type="EMBL" id="JAAGNN010000005">
    <property type="protein sequence ID" value="KAF4088898.1"/>
    <property type="molecule type" value="Genomic_DNA"/>
</dbReference>
<dbReference type="Gene3D" id="2.60.40.10">
    <property type="entry name" value="Immunoglobulins"/>
    <property type="match status" value="1"/>
</dbReference>
<evidence type="ECO:0000256" key="7">
    <source>
        <dbReference type="SAM" id="SignalP"/>
    </source>
</evidence>
<dbReference type="InterPro" id="IPR036179">
    <property type="entry name" value="Ig-like_dom_sf"/>
</dbReference>
<feature type="chain" id="PRO_5029718549" description="Ig-like domain-containing protein" evidence="7">
    <location>
        <begin position="23"/>
        <end position="281"/>
    </location>
</feature>
<keyword evidence="10" id="KW-1185">Reference proteome</keyword>
<reference evidence="9 10" key="1">
    <citation type="submission" date="2020-02" db="EMBL/GenBank/DDBJ databases">
        <title>A chromosome-scale genome assembly of the black bullhead catfish (Ameiurus melas).</title>
        <authorList>
            <person name="Wen M."/>
            <person name="Zham M."/>
            <person name="Cabau C."/>
            <person name="Klopp C."/>
            <person name="Donnadieu C."/>
            <person name="Roques C."/>
            <person name="Bouchez O."/>
            <person name="Lampietro C."/>
            <person name="Jouanno E."/>
            <person name="Herpin A."/>
            <person name="Louis A."/>
            <person name="Berthelot C."/>
            <person name="Parey E."/>
            <person name="Roest-Crollius H."/>
            <person name="Braasch I."/>
            <person name="Postlethwait J."/>
            <person name="Robinson-Rechavi M."/>
            <person name="Echchiki A."/>
            <person name="Begum T."/>
            <person name="Montfort J."/>
            <person name="Schartl M."/>
            <person name="Bobe J."/>
            <person name="Guiguen Y."/>
        </authorList>
    </citation>
    <scope>NUCLEOTIDE SEQUENCE [LARGE SCALE GENOMIC DNA]</scope>
    <source>
        <strain evidence="9">M_S1</strain>
        <tissue evidence="9">Blood</tissue>
    </source>
</reference>
<evidence type="ECO:0000313" key="9">
    <source>
        <dbReference type="EMBL" id="KAF4088898.1"/>
    </source>
</evidence>
<sequence>MFESVSIRVMCFMVFFSQGIGGEDVRHVTGYIGESVVLPSDADPSWTLGTIRWSIYENLTNIAVLQSKTVNVDRVPLFRGRLELNTSSGHLTIKKVSSRDALQYRVELVDRILAQQKVSFVQLSVQERLGKPDIRLRHSFLDSGYCVISLGCLSMNSNVSLSWEPEHGFSEPFWSSDQGDSGESVLWTSFTPNRVVTFSCTADDDRHQESSNTTVTCTEPEPRRNNTPPGCTRDVLHVRSDERITVGFIAAMFGGILGCLATIIFQKYKGERFTTSYIDVV</sequence>
<dbReference type="InterPro" id="IPR007110">
    <property type="entry name" value="Ig-like_dom"/>
</dbReference>
<keyword evidence="6" id="KW-1133">Transmembrane helix</keyword>
<protein>
    <recommendedName>
        <fullName evidence="8">Ig-like domain-containing protein</fullName>
    </recommendedName>
</protein>
<gene>
    <name evidence="9" type="ORF">AMELA_G00060000</name>
</gene>
<name>A0A7J6B586_AMEME</name>
<dbReference type="GO" id="GO:0005911">
    <property type="term" value="C:cell-cell junction"/>
    <property type="evidence" value="ECO:0007669"/>
    <property type="project" value="TreeGrafter"/>
</dbReference>
<organism evidence="9 10">
    <name type="scientific">Ameiurus melas</name>
    <name type="common">Black bullhead</name>
    <name type="synonym">Silurus melas</name>
    <dbReference type="NCBI Taxonomy" id="219545"/>
    <lineage>
        <taxon>Eukaryota</taxon>
        <taxon>Metazoa</taxon>
        <taxon>Chordata</taxon>
        <taxon>Craniata</taxon>
        <taxon>Vertebrata</taxon>
        <taxon>Euteleostomi</taxon>
        <taxon>Actinopterygii</taxon>
        <taxon>Neopterygii</taxon>
        <taxon>Teleostei</taxon>
        <taxon>Ostariophysi</taxon>
        <taxon>Siluriformes</taxon>
        <taxon>Ictaluridae</taxon>
        <taxon>Ameiurus</taxon>
    </lineage>
</organism>
<feature type="region of interest" description="Disordered" evidence="5">
    <location>
        <begin position="207"/>
        <end position="230"/>
    </location>
</feature>
<keyword evidence="4" id="KW-0325">Glycoprotein</keyword>
<dbReference type="PANTHER" id="PTHR12080">
    <property type="entry name" value="SIGNALING LYMPHOCYTIC ACTIVATION MOLECULE"/>
    <property type="match status" value="1"/>
</dbReference>
<feature type="domain" description="Ig-like" evidence="8">
    <location>
        <begin position="132"/>
        <end position="216"/>
    </location>
</feature>
<dbReference type="InterPro" id="IPR015631">
    <property type="entry name" value="CD2/SLAM_rcpt"/>
</dbReference>
<dbReference type="InterPro" id="IPR013783">
    <property type="entry name" value="Ig-like_fold"/>
</dbReference>
<evidence type="ECO:0000256" key="2">
    <source>
        <dbReference type="ARBA" id="ARBA00022729"/>
    </source>
</evidence>
<dbReference type="GO" id="GO:0016020">
    <property type="term" value="C:membrane"/>
    <property type="evidence" value="ECO:0007669"/>
    <property type="project" value="UniProtKB-SubCell"/>
</dbReference>
<feature type="transmembrane region" description="Helical" evidence="6">
    <location>
        <begin position="244"/>
        <end position="265"/>
    </location>
</feature>
<dbReference type="Proteomes" id="UP000593565">
    <property type="component" value="Unassembled WGS sequence"/>
</dbReference>
<keyword evidence="2 7" id="KW-0732">Signal</keyword>
<evidence type="ECO:0000256" key="1">
    <source>
        <dbReference type="ARBA" id="ARBA00004370"/>
    </source>
</evidence>
<evidence type="ECO:0000259" key="8">
    <source>
        <dbReference type="PROSITE" id="PS50835"/>
    </source>
</evidence>
<proteinExistence type="predicted"/>
<evidence type="ECO:0000256" key="4">
    <source>
        <dbReference type="ARBA" id="ARBA00023180"/>
    </source>
</evidence>
<keyword evidence="6" id="KW-0812">Transmembrane</keyword>
<dbReference type="SUPFAM" id="SSF48726">
    <property type="entry name" value="Immunoglobulin"/>
    <property type="match status" value="1"/>
</dbReference>